<evidence type="ECO:0000313" key="3">
    <source>
        <dbReference type="EMBL" id="RDY13070.1"/>
    </source>
</evidence>
<dbReference type="SUPFAM" id="SSF52047">
    <property type="entry name" value="RNI-like"/>
    <property type="match status" value="1"/>
</dbReference>
<dbReference type="PANTHER" id="PTHR33463">
    <property type="entry name" value="NB-ARC DOMAIN-CONTAINING PROTEIN-RELATED"/>
    <property type="match status" value="1"/>
</dbReference>
<protein>
    <recommendedName>
        <fullName evidence="2">Disease resistance protein At4g27190-like leucine-rich repeats domain-containing protein</fullName>
    </recommendedName>
</protein>
<keyword evidence="1" id="KW-0611">Plant defense</keyword>
<feature type="domain" description="Disease resistance protein At4g27190-like leucine-rich repeats" evidence="2">
    <location>
        <begin position="7"/>
        <end position="135"/>
    </location>
</feature>
<reference evidence="3" key="1">
    <citation type="submission" date="2018-05" db="EMBL/GenBank/DDBJ databases">
        <title>Draft genome of Mucuna pruriens seed.</title>
        <authorList>
            <person name="Nnadi N.E."/>
            <person name="Vos R."/>
            <person name="Hasami M.H."/>
            <person name="Devisetty U.K."/>
            <person name="Aguiy J.C."/>
        </authorList>
    </citation>
    <scope>NUCLEOTIDE SEQUENCE [LARGE SCALE GENOMIC DNA]</scope>
    <source>
        <strain evidence="3">JCA_2017</strain>
    </source>
</reference>
<evidence type="ECO:0000313" key="4">
    <source>
        <dbReference type="Proteomes" id="UP000257109"/>
    </source>
</evidence>
<dbReference type="InterPro" id="IPR057135">
    <property type="entry name" value="At4g27190-like_LRR"/>
</dbReference>
<organism evidence="3 4">
    <name type="scientific">Mucuna pruriens</name>
    <name type="common">Velvet bean</name>
    <name type="synonym">Dolichos pruriens</name>
    <dbReference type="NCBI Taxonomy" id="157652"/>
    <lineage>
        <taxon>Eukaryota</taxon>
        <taxon>Viridiplantae</taxon>
        <taxon>Streptophyta</taxon>
        <taxon>Embryophyta</taxon>
        <taxon>Tracheophyta</taxon>
        <taxon>Spermatophyta</taxon>
        <taxon>Magnoliopsida</taxon>
        <taxon>eudicotyledons</taxon>
        <taxon>Gunneridae</taxon>
        <taxon>Pentapetalae</taxon>
        <taxon>rosids</taxon>
        <taxon>fabids</taxon>
        <taxon>Fabales</taxon>
        <taxon>Fabaceae</taxon>
        <taxon>Papilionoideae</taxon>
        <taxon>50 kb inversion clade</taxon>
        <taxon>NPAAA clade</taxon>
        <taxon>indigoferoid/millettioid clade</taxon>
        <taxon>Phaseoleae</taxon>
        <taxon>Mucuna</taxon>
    </lineage>
</organism>
<accession>A0A371IDI6</accession>
<dbReference type="Proteomes" id="UP000257109">
    <property type="component" value="Unassembled WGS sequence"/>
</dbReference>
<comment type="caution">
    <text evidence="3">The sequence shown here is derived from an EMBL/GenBank/DDBJ whole genome shotgun (WGS) entry which is preliminary data.</text>
</comment>
<name>A0A371IDI6_MUCPR</name>
<dbReference type="InterPro" id="IPR032675">
    <property type="entry name" value="LRR_dom_sf"/>
</dbReference>
<dbReference type="OrthoDB" id="1433977at2759"/>
<dbReference type="AlphaFoldDB" id="A0A371IDI6"/>
<evidence type="ECO:0000256" key="1">
    <source>
        <dbReference type="ARBA" id="ARBA00022821"/>
    </source>
</evidence>
<feature type="non-terminal residue" evidence="3">
    <location>
        <position position="1"/>
    </location>
</feature>
<sequence>MLLENLPSTFNNCGYLNKLIIKENDVLCLVASLEFKTDLQFKYLTLVDVGVEGVFRFQIGELGNDRELVPLNLDLLNLELWNLLELKFIWKGPTNFLSLQLLHSIIVIGCPKLKTIFSPTIVRSLPVLEYLDIYNYDELEQIFDSSDAQELKSLYACSQEVCFPKLKLIGIKNCLKLKCLFYNFVAGHFPSLTNLIIKKCFQLEKVLNFEHEADNDDQEGTDKDGEQVLHYIRMENKYFISKRFTTNLS</sequence>
<evidence type="ECO:0000259" key="2">
    <source>
        <dbReference type="Pfam" id="PF23247"/>
    </source>
</evidence>
<dbReference type="Pfam" id="PF23247">
    <property type="entry name" value="LRR_RPS2"/>
    <property type="match status" value="1"/>
</dbReference>
<dbReference type="Gene3D" id="3.80.10.10">
    <property type="entry name" value="Ribonuclease Inhibitor"/>
    <property type="match status" value="1"/>
</dbReference>
<gene>
    <name evidence="3" type="ORF">CR513_02057</name>
</gene>
<keyword evidence="4" id="KW-1185">Reference proteome</keyword>
<proteinExistence type="predicted"/>
<dbReference type="InterPro" id="IPR050905">
    <property type="entry name" value="Plant_NBS-LRR"/>
</dbReference>
<dbReference type="EMBL" id="QJKJ01000348">
    <property type="protein sequence ID" value="RDY13070.1"/>
    <property type="molecule type" value="Genomic_DNA"/>
</dbReference>
<dbReference type="PANTHER" id="PTHR33463:SF105">
    <property type="entry name" value="AND NB-ARC DOMAIN DISEASE RESISTANCE PROTEIN, PUTATIVE-RELATED"/>
    <property type="match status" value="1"/>
</dbReference>
<dbReference type="STRING" id="157652.A0A371IDI6"/>